<dbReference type="InParanoid" id="A0A672LTS1"/>
<evidence type="ECO:0000313" key="12">
    <source>
        <dbReference type="Ensembl" id="ENSSGRP00000027465.1"/>
    </source>
</evidence>
<dbReference type="GO" id="GO:0016020">
    <property type="term" value="C:membrane"/>
    <property type="evidence" value="ECO:0007669"/>
    <property type="project" value="UniProtKB-SubCell"/>
</dbReference>
<feature type="chain" id="PRO_5025604059" description="Cadherin domain-containing protein" evidence="9">
    <location>
        <begin position="24"/>
        <end position="154"/>
    </location>
</feature>
<keyword evidence="2 8" id="KW-0245">EGF-like domain</keyword>
<feature type="signal peptide" evidence="9">
    <location>
        <begin position="1"/>
        <end position="23"/>
    </location>
</feature>
<dbReference type="SMART" id="SM00112">
    <property type="entry name" value="CA"/>
    <property type="match status" value="1"/>
</dbReference>
<dbReference type="InterPro" id="IPR018097">
    <property type="entry name" value="EGF_Ca-bd_CS"/>
</dbReference>
<dbReference type="AlphaFoldDB" id="A0A672LTS1"/>
<dbReference type="PROSITE" id="PS01187">
    <property type="entry name" value="EGF_CA"/>
    <property type="match status" value="1"/>
</dbReference>
<dbReference type="InterPro" id="IPR001881">
    <property type="entry name" value="EGF-like_Ca-bd_dom"/>
</dbReference>
<dbReference type="Gene3D" id="2.10.25.10">
    <property type="entry name" value="Laminin"/>
    <property type="match status" value="2"/>
</dbReference>
<evidence type="ECO:0000259" key="11">
    <source>
        <dbReference type="PROSITE" id="PS50268"/>
    </source>
</evidence>
<dbReference type="InterPro" id="IPR000152">
    <property type="entry name" value="EGF-type_Asp/Asn_hydroxyl_site"/>
</dbReference>
<keyword evidence="3 9" id="KW-0732">Signal</keyword>
<evidence type="ECO:0000256" key="9">
    <source>
        <dbReference type="SAM" id="SignalP"/>
    </source>
</evidence>
<evidence type="ECO:0008006" key="14">
    <source>
        <dbReference type="Google" id="ProtNLM"/>
    </source>
</evidence>
<evidence type="ECO:0000256" key="7">
    <source>
        <dbReference type="PROSITE-ProRule" id="PRU00043"/>
    </source>
</evidence>
<comment type="caution">
    <text evidence="8">Lacks conserved residue(s) required for the propagation of feature annotation.</text>
</comment>
<proteinExistence type="predicted"/>
<dbReference type="PANTHER" id="PTHR12916:SF4">
    <property type="entry name" value="UNINFLATABLE, ISOFORM C"/>
    <property type="match status" value="1"/>
</dbReference>
<comment type="subcellular location">
    <subcellularLocation>
        <location evidence="1">Membrane</location>
    </subcellularLocation>
</comment>
<evidence type="ECO:0000256" key="6">
    <source>
        <dbReference type="ARBA" id="ARBA00023157"/>
    </source>
</evidence>
<keyword evidence="7" id="KW-0106">Calcium</keyword>
<dbReference type="InterPro" id="IPR000742">
    <property type="entry name" value="EGF"/>
</dbReference>
<dbReference type="Pfam" id="PF00028">
    <property type="entry name" value="Cadherin"/>
    <property type="match status" value="1"/>
</dbReference>
<dbReference type="Gene3D" id="2.60.40.60">
    <property type="entry name" value="Cadherins"/>
    <property type="match status" value="1"/>
</dbReference>
<evidence type="ECO:0000259" key="10">
    <source>
        <dbReference type="PROSITE" id="PS50026"/>
    </source>
</evidence>
<dbReference type="CDD" id="cd11304">
    <property type="entry name" value="Cadherin_repeat"/>
    <property type="match status" value="1"/>
</dbReference>
<reference evidence="12" key="2">
    <citation type="submission" date="2025-09" db="UniProtKB">
        <authorList>
            <consortium name="Ensembl"/>
        </authorList>
    </citation>
    <scope>IDENTIFICATION</scope>
</reference>
<protein>
    <recommendedName>
        <fullName evidence="14">Cadherin domain-containing protein</fullName>
    </recommendedName>
</protein>
<dbReference type="PROSITE" id="PS50026">
    <property type="entry name" value="EGF_3"/>
    <property type="match status" value="1"/>
</dbReference>
<reference evidence="12" key="1">
    <citation type="submission" date="2025-08" db="UniProtKB">
        <authorList>
            <consortium name="Ensembl"/>
        </authorList>
    </citation>
    <scope>IDENTIFICATION</scope>
</reference>
<name>A0A672LTS1_SINGR</name>
<evidence type="ECO:0000256" key="2">
    <source>
        <dbReference type="ARBA" id="ARBA00022536"/>
    </source>
</evidence>
<dbReference type="SUPFAM" id="SSF49313">
    <property type="entry name" value="Cadherin-like"/>
    <property type="match status" value="1"/>
</dbReference>
<evidence type="ECO:0000256" key="8">
    <source>
        <dbReference type="PROSITE-ProRule" id="PRU00076"/>
    </source>
</evidence>
<dbReference type="InterPro" id="IPR015919">
    <property type="entry name" value="Cadherin-like_sf"/>
</dbReference>
<dbReference type="GO" id="GO:0007156">
    <property type="term" value="P:homophilic cell adhesion via plasma membrane adhesion molecules"/>
    <property type="evidence" value="ECO:0007669"/>
    <property type="project" value="InterPro"/>
</dbReference>
<dbReference type="PROSITE" id="PS00010">
    <property type="entry name" value="ASX_HYDROXYL"/>
    <property type="match status" value="1"/>
</dbReference>
<dbReference type="Pfam" id="PF07645">
    <property type="entry name" value="EGF_CA"/>
    <property type="match status" value="1"/>
</dbReference>
<evidence type="ECO:0000256" key="5">
    <source>
        <dbReference type="ARBA" id="ARBA00023136"/>
    </source>
</evidence>
<dbReference type="InterPro" id="IPR049883">
    <property type="entry name" value="NOTCH1_EGF-like"/>
</dbReference>
<feature type="domain" description="EGF-like" evidence="10">
    <location>
        <begin position="110"/>
        <end position="143"/>
    </location>
</feature>
<dbReference type="PANTHER" id="PTHR12916">
    <property type="entry name" value="CYTOCHROME C OXIDASE POLYPEPTIDE VIC-2"/>
    <property type="match status" value="1"/>
</dbReference>
<accession>A0A672LTS1</accession>
<dbReference type="Proteomes" id="UP000472262">
    <property type="component" value="Unassembled WGS sequence"/>
</dbReference>
<keyword evidence="6" id="KW-1015">Disulfide bond</keyword>
<dbReference type="CDD" id="cd00054">
    <property type="entry name" value="EGF_CA"/>
    <property type="match status" value="1"/>
</dbReference>
<keyword evidence="4" id="KW-0677">Repeat</keyword>
<dbReference type="SMART" id="SM00179">
    <property type="entry name" value="EGF_CA"/>
    <property type="match status" value="1"/>
</dbReference>
<keyword evidence="13" id="KW-1185">Reference proteome</keyword>
<organism evidence="12 13">
    <name type="scientific">Sinocyclocheilus grahami</name>
    <name type="common">Dianchi golden-line fish</name>
    <name type="synonym">Barbus grahami</name>
    <dbReference type="NCBI Taxonomy" id="75366"/>
    <lineage>
        <taxon>Eukaryota</taxon>
        <taxon>Metazoa</taxon>
        <taxon>Chordata</taxon>
        <taxon>Craniata</taxon>
        <taxon>Vertebrata</taxon>
        <taxon>Euteleostomi</taxon>
        <taxon>Actinopterygii</taxon>
        <taxon>Neopterygii</taxon>
        <taxon>Teleostei</taxon>
        <taxon>Ostariophysi</taxon>
        <taxon>Cypriniformes</taxon>
        <taxon>Cyprinidae</taxon>
        <taxon>Cyprininae</taxon>
        <taxon>Sinocyclocheilus</taxon>
    </lineage>
</organism>
<dbReference type="GO" id="GO:0005509">
    <property type="term" value="F:calcium ion binding"/>
    <property type="evidence" value="ECO:0007669"/>
    <property type="project" value="UniProtKB-UniRule"/>
</dbReference>
<sequence length="154" mass="16952">EQSFLCVMLTSLFSLVFFHESTGELTTSREIDREQISDFYLSVIIKDSGIPQMSSTGTVHIKINDQNDNPSESHMKTEESVPVILVSNRPLQPYACNCRPGYAGALCETDIDECQPTPCHNGGTCHNLVGGFSCSCPEDWEVSAVMQINLSCLL</sequence>
<evidence type="ECO:0000256" key="3">
    <source>
        <dbReference type="ARBA" id="ARBA00022729"/>
    </source>
</evidence>
<keyword evidence="5" id="KW-0472">Membrane</keyword>
<dbReference type="SMART" id="SM00181">
    <property type="entry name" value="EGF"/>
    <property type="match status" value="1"/>
</dbReference>
<evidence type="ECO:0000256" key="1">
    <source>
        <dbReference type="ARBA" id="ARBA00004370"/>
    </source>
</evidence>
<dbReference type="PRINTS" id="PR00205">
    <property type="entry name" value="CADHERIN"/>
</dbReference>
<dbReference type="FunFam" id="2.10.25.10:FF:000246">
    <property type="entry name" value="EGF-like repeat and discoidin I-like domain-containing protein 3"/>
    <property type="match status" value="1"/>
</dbReference>
<feature type="domain" description="Cadherin" evidence="11">
    <location>
        <begin position="19"/>
        <end position="84"/>
    </location>
</feature>
<dbReference type="InterPro" id="IPR002126">
    <property type="entry name" value="Cadherin-like_dom"/>
</dbReference>
<evidence type="ECO:0000313" key="13">
    <source>
        <dbReference type="Proteomes" id="UP000472262"/>
    </source>
</evidence>
<dbReference type="SUPFAM" id="SSF57196">
    <property type="entry name" value="EGF/Laminin"/>
    <property type="match status" value="2"/>
</dbReference>
<dbReference type="PROSITE" id="PS50268">
    <property type="entry name" value="CADHERIN_2"/>
    <property type="match status" value="1"/>
</dbReference>
<dbReference type="Ensembl" id="ENSSGRT00000029552.1">
    <property type="protein sequence ID" value="ENSSGRP00000027465.1"/>
    <property type="gene ID" value="ENSSGRG00000015763.1"/>
</dbReference>
<evidence type="ECO:0000256" key="4">
    <source>
        <dbReference type="ARBA" id="ARBA00022737"/>
    </source>
</evidence>